<protein>
    <submittedName>
        <fullName evidence="1">Uncharacterized protein</fullName>
    </submittedName>
</protein>
<comment type="caution">
    <text evidence="1">The sequence shown here is derived from an EMBL/GenBank/DDBJ whole genome shotgun (WGS) entry which is preliminary data.</text>
</comment>
<keyword evidence="2" id="KW-1185">Reference proteome</keyword>
<accession>A0AAV4N3P7</accession>
<dbReference type="AlphaFoldDB" id="A0AAV4N3P7"/>
<evidence type="ECO:0000313" key="1">
    <source>
        <dbReference type="EMBL" id="GIX79337.1"/>
    </source>
</evidence>
<reference evidence="1 2" key="1">
    <citation type="submission" date="2021-06" db="EMBL/GenBank/DDBJ databases">
        <title>Caerostris extrusa draft genome.</title>
        <authorList>
            <person name="Kono N."/>
            <person name="Arakawa K."/>
        </authorList>
    </citation>
    <scope>NUCLEOTIDE SEQUENCE [LARGE SCALE GENOMIC DNA]</scope>
</reference>
<evidence type="ECO:0000313" key="2">
    <source>
        <dbReference type="Proteomes" id="UP001054945"/>
    </source>
</evidence>
<sequence>MGSSCSMPCEMSVTLPWPAAKRGSPGPGLASCVYITERKSASEMETRFFEDKRFLSHNQPQYIQAFLRRDYDCRFRLQRYDVPMTLDEDIFQFILQYDAVPTHYYHVQD</sequence>
<proteinExistence type="predicted"/>
<organism evidence="1 2">
    <name type="scientific">Caerostris extrusa</name>
    <name type="common">Bark spider</name>
    <name type="synonym">Caerostris bankana</name>
    <dbReference type="NCBI Taxonomy" id="172846"/>
    <lineage>
        <taxon>Eukaryota</taxon>
        <taxon>Metazoa</taxon>
        <taxon>Ecdysozoa</taxon>
        <taxon>Arthropoda</taxon>
        <taxon>Chelicerata</taxon>
        <taxon>Arachnida</taxon>
        <taxon>Araneae</taxon>
        <taxon>Araneomorphae</taxon>
        <taxon>Entelegynae</taxon>
        <taxon>Araneoidea</taxon>
        <taxon>Araneidae</taxon>
        <taxon>Caerostris</taxon>
    </lineage>
</organism>
<name>A0AAV4N3P7_CAEEX</name>
<dbReference type="EMBL" id="BPLR01002928">
    <property type="protein sequence ID" value="GIX79337.1"/>
    <property type="molecule type" value="Genomic_DNA"/>
</dbReference>
<gene>
    <name evidence="1" type="ORF">CEXT_565201</name>
</gene>
<dbReference type="Proteomes" id="UP001054945">
    <property type="component" value="Unassembled WGS sequence"/>
</dbReference>